<feature type="region of interest" description="Disordered" evidence="1">
    <location>
        <begin position="1"/>
        <end position="32"/>
    </location>
</feature>
<dbReference type="Pfam" id="PF14914">
    <property type="entry name" value="LRRC37AB_C"/>
    <property type="match status" value="1"/>
</dbReference>
<dbReference type="InterPro" id="IPR029423">
    <property type="entry name" value="LRRC37AB_C"/>
</dbReference>
<sequence>IQNYSDAVEETKKTRGMEDVEDAKEAPSPRQDYVWTYKKHKQGDSPHLNKSHQLFYKTFGNVSPEEEPTPTESKAEQRLNTNQHFFYNLLVNNSPPAASSMLEDTAEEEGSSLDGHLPAVPQTAETHWKQQKEGSSFLNKPGSSKSPDGTSVQGHLFETKVNHHLRLLIPDEALRMFITHVARALRVDCSLPEVQLACAKMVSKTGLLIKLLSKRQDDQGASALVGQCLLERNVSNGMAQAREAGRKPSGKWKPEYTSSDRLLLAISVSVIIMINLTVMCLVEVCSQKSAAASQPRSTSKSRPRWFFQKILPRGWSKNKYNVREQGSHVLDLGKTKPQWLRDLYRPLDSQHKKSMAELYDEETSDEEEIFNKFKLK</sequence>
<feature type="non-terminal residue" evidence="3">
    <location>
        <position position="1"/>
    </location>
</feature>
<evidence type="ECO:0000259" key="2">
    <source>
        <dbReference type="Pfam" id="PF14914"/>
    </source>
</evidence>
<reference evidence="3 4" key="1">
    <citation type="submission" date="2019-09" db="EMBL/GenBank/DDBJ databases">
        <title>Bird 10,000 Genomes (B10K) Project - Family phase.</title>
        <authorList>
            <person name="Zhang G."/>
        </authorList>
    </citation>
    <scope>NUCLEOTIDE SEQUENCE [LARGE SCALE GENOMIC DNA]</scope>
    <source>
        <strain evidence="3">OUT-0040</strain>
        <tissue evidence="3">Blood</tissue>
    </source>
</reference>
<evidence type="ECO:0000313" key="4">
    <source>
        <dbReference type="Proteomes" id="UP000585422"/>
    </source>
</evidence>
<comment type="caution">
    <text evidence="3">The sequence shown here is derived from an EMBL/GenBank/DDBJ whole genome shotgun (WGS) entry which is preliminary data.</text>
</comment>
<accession>A0A7K7NID3</accession>
<dbReference type="OrthoDB" id="9424710at2759"/>
<proteinExistence type="predicted"/>
<gene>
    <name evidence="3" type="primary">Lrrc37a2</name>
    <name evidence="3" type="ORF">HALALB_R16445</name>
</gene>
<dbReference type="InterPro" id="IPR015753">
    <property type="entry name" value="LRRC37"/>
</dbReference>
<organism evidence="3 4">
    <name type="scientific">Haliaeetus albicilla</name>
    <name type="common">White-tailed sea-eagle</name>
    <name type="synonym">Falco albicilla</name>
    <dbReference type="NCBI Taxonomy" id="8969"/>
    <lineage>
        <taxon>Eukaryota</taxon>
        <taxon>Metazoa</taxon>
        <taxon>Chordata</taxon>
        <taxon>Craniata</taxon>
        <taxon>Vertebrata</taxon>
        <taxon>Euteleostomi</taxon>
        <taxon>Archelosauria</taxon>
        <taxon>Archosauria</taxon>
        <taxon>Dinosauria</taxon>
        <taxon>Saurischia</taxon>
        <taxon>Theropoda</taxon>
        <taxon>Coelurosauria</taxon>
        <taxon>Aves</taxon>
        <taxon>Neognathae</taxon>
        <taxon>Neoaves</taxon>
        <taxon>Telluraves</taxon>
        <taxon>Accipitrimorphae</taxon>
        <taxon>Accipitriformes</taxon>
        <taxon>Accipitridae</taxon>
        <taxon>Accipitrinae</taxon>
        <taxon>Haliaeetus</taxon>
    </lineage>
</organism>
<dbReference type="Proteomes" id="UP000585422">
    <property type="component" value="Unassembled WGS sequence"/>
</dbReference>
<dbReference type="EMBL" id="VZSQ01000134">
    <property type="protein sequence ID" value="NWZ55040.1"/>
    <property type="molecule type" value="Genomic_DNA"/>
</dbReference>
<dbReference type="PANTHER" id="PTHR23045:SF9">
    <property type="entry name" value="LEUCINE RICH REPEAT CONTAINING 37A-RELATED"/>
    <property type="match status" value="1"/>
</dbReference>
<evidence type="ECO:0000256" key="1">
    <source>
        <dbReference type="SAM" id="MobiDB-lite"/>
    </source>
</evidence>
<feature type="domain" description="LRRC37A/B like protein 1 C-terminal" evidence="2">
    <location>
        <begin position="153"/>
        <end position="291"/>
    </location>
</feature>
<feature type="region of interest" description="Disordered" evidence="1">
    <location>
        <begin position="97"/>
        <end position="153"/>
    </location>
</feature>
<evidence type="ECO:0000313" key="3">
    <source>
        <dbReference type="EMBL" id="NWZ55040.1"/>
    </source>
</evidence>
<keyword evidence="4" id="KW-1185">Reference proteome</keyword>
<dbReference type="PANTHER" id="PTHR23045">
    <property type="entry name" value="LEUCINE-RICH REPEAT-CONTAINING PROTEIN 37A"/>
    <property type="match status" value="1"/>
</dbReference>
<feature type="compositionally biased region" description="Basic and acidic residues" evidence="1">
    <location>
        <begin position="9"/>
        <end position="27"/>
    </location>
</feature>
<dbReference type="AlphaFoldDB" id="A0A7K7NID3"/>
<protein>
    <submittedName>
        <fullName evidence="3">L37A2 protein</fullName>
    </submittedName>
</protein>
<feature type="non-terminal residue" evidence="3">
    <location>
        <position position="376"/>
    </location>
</feature>
<feature type="compositionally biased region" description="Polar residues" evidence="1">
    <location>
        <begin position="133"/>
        <end position="153"/>
    </location>
</feature>
<name>A0A7K7NID3_HALAL</name>